<dbReference type="EMBL" id="QHCS01000007">
    <property type="protein sequence ID" value="RHX83777.1"/>
    <property type="molecule type" value="Genomic_DNA"/>
</dbReference>
<dbReference type="RefSeq" id="WP_118983545.1">
    <property type="nucleotide sequence ID" value="NZ_QHCS01000007.1"/>
</dbReference>
<dbReference type="AlphaFoldDB" id="A0A8B3CME3"/>
<gene>
    <name evidence="1" type="ORF">DLM78_19990</name>
</gene>
<organism evidence="1 2">
    <name type="scientific">Leptospira stimsonii</name>
    <dbReference type="NCBI Taxonomy" id="2202203"/>
    <lineage>
        <taxon>Bacteria</taxon>
        <taxon>Pseudomonadati</taxon>
        <taxon>Spirochaetota</taxon>
        <taxon>Spirochaetia</taxon>
        <taxon>Leptospirales</taxon>
        <taxon>Leptospiraceae</taxon>
        <taxon>Leptospira</taxon>
    </lineage>
</organism>
<sequence length="73" mass="8853">MWTYRFLGKNGVSISVIVRILEKNNPFIPITESDVGKLWETLQTWIGYIKRMILFQRYKYRSKENLTKERKNL</sequence>
<dbReference type="Proteomes" id="UP000266669">
    <property type="component" value="Unassembled WGS sequence"/>
</dbReference>
<proteinExistence type="predicted"/>
<evidence type="ECO:0000313" key="2">
    <source>
        <dbReference type="Proteomes" id="UP000266669"/>
    </source>
</evidence>
<reference evidence="2" key="1">
    <citation type="submission" date="2018-05" db="EMBL/GenBank/DDBJ databases">
        <title>Leptospira yasudae sp. nov. and Leptospira stimsonii sp. nov., two pathogenic species of the genus Leptospira isolated from environmental sources.</title>
        <authorList>
            <person name="Casanovas-Massana A."/>
            <person name="Hamond C."/>
            <person name="Santos L.A."/>
            <person name="Hacker K.P."/>
            <person name="Balassiano I."/>
            <person name="Medeiros M.A."/>
            <person name="Reis M.G."/>
            <person name="Ko A.I."/>
            <person name="Wunder E.A."/>
        </authorList>
    </citation>
    <scope>NUCLEOTIDE SEQUENCE [LARGE SCALE GENOMIC DNA]</scope>
    <source>
        <strain evidence="2">AMB6-RJ</strain>
    </source>
</reference>
<name>A0A8B3CME3_9LEPT</name>
<accession>A0A8B3CME3</accession>
<evidence type="ECO:0000313" key="1">
    <source>
        <dbReference type="EMBL" id="RHX83777.1"/>
    </source>
</evidence>
<comment type="caution">
    <text evidence="1">The sequence shown here is derived from an EMBL/GenBank/DDBJ whole genome shotgun (WGS) entry which is preliminary data.</text>
</comment>
<protein>
    <submittedName>
        <fullName evidence="1">Uncharacterized protein</fullName>
    </submittedName>
</protein>